<dbReference type="InterPro" id="IPR041229">
    <property type="entry name" value="HEPN_Apea"/>
</dbReference>
<protein>
    <recommendedName>
        <fullName evidence="1">Apea-like HEPN domain-containing protein</fullName>
    </recommendedName>
</protein>
<evidence type="ECO:0000313" key="5">
    <source>
        <dbReference type="Proteomes" id="UP000198939"/>
    </source>
</evidence>
<keyword evidence="5" id="KW-1185">Reference proteome</keyword>
<name>A0A1H8UXE3_9HYPH</name>
<gene>
    <name evidence="2" type="ORF">RTCCBAU85039_5778</name>
    <name evidence="3" type="ORF">SAMN05216228_103717</name>
</gene>
<sequence length="99" mass="11034">MAAAGDRFPDLYLPCNHAVLARNHYVHGSKAAFDYQEHFTEFAFLTDTLEFVFAASDLLDVGWDLNGWIENGSTMTHAFGAYIVSFSVNMQRLKAVAAK</sequence>
<dbReference type="Proteomes" id="UP000183063">
    <property type="component" value="Unassembled WGS sequence"/>
</dbReference>
<dbReference type="RefSeq" id="WP_307147496.1">
    <property type="nucleotide sequence ID" value="NZ_JAUSQQ010000033.1"/>
</dbReference>
<proteinExistence type="predicted"/>
<dbReference type="AlphaFoldDB" id="A0A1H8UXE3"/>
<organism evidence="2 4">
    <name type="scientific">Rhizobium tibeticum</name>
    <dbReference type="NCBI Taxonomy" id="501024"/>
    <lineage>
        <taxon>Bacteria</taxon>
        <taxon>Pseudomonadati</taxon>
        <taxon>Pseudomonadota</taxon>
        <taxon>Alphaproteobacteria</taxon>
        <taxon>Hyphomicrobiales</taxon>
        <taxon>Rhizobiaceae</taxon>
        <taxon>Rhizobium/Agrobacterium group</taxon>
        <taxon>Rhizobium</taxon>
    </lineage>
</organism>
<accession>A0A1H8UXE3</accession>
<evidence type="ECO:0000313" key="2">
    <source>
        <dbReference type="EMBL" id="SEI18075.1"/>
    </source>
</evidence>
<evidence type="ECO:0000313" key="4">
    <source>
        <dbReference type="Proteomes" id="UP000183063"/>
    </source>
</evidence>
<reference evidence="4" key="3">
    <citation type="submission" date="2016-10" db="EMBL/GenBank/DDBJ databases">
        <authorList>
            <person name="Wibberg D."/>
        </authorList>
    </citation>
    <scope>NUCLEOTIDE SEQUENCE [LARGE SCALE GENOMIC DNA]</scope>
</reference>
<dbReference type="EMBL" id="FOCV01000037">
    <property type="protein sequence ID" value="SEP07816.1"/>
    <property type="molecule type" value="Genomic_DNA"/>
</dbReference>
<evidence type="ECO:0000259" key="1">
    <source>
        <dbReference type="Pfam" id="PF18739"/>
    </source>
</evidence>
<dbReference type="EMBL" id="FNXB01000048">
    <property type="protein sequence ID" value="SEI18075.1"/>
    <property type="molecule type" value="Genomic_DNA"/>
</dbReference>
<feature type="domain" description="Apea-like HEPN" evidence="1">
    <location>
        <begin position="15"/>
        <end position="64"/>
    </location>
</feature>
<reference evidence="2" key="1">
    <citation type="submission" date="2016-10" db="EMBL/GenBank/DDBJ databases">
        <authorList>
            <person name="de Groot N.N."/>
        </authorList>
    </citation>
    <scope>NUCLEOTIDE SEQUENCE [LARGE SCALE GENOMIC DNA]</scope>
    <source>
        <strain evidence="2">CCBAU85039</strain>
    </source>
</reference>
<reference evidence="3 5" key="2">
    <citation type="submission" date="2016-10" db="EMBL/GenBank/DDBJ databases">
        <authorList>
            <person name="Varghese N."/>
            <person name="Submissions S."/>
        </authorList>
    </citation>
    <scope>NUCLEOTIDE SEQUENCE [LARGE SCALE GENOMIC DNA]</scope>
    <source>
        <strain evidence="3 5">CGMCC 1.7071</strain>
    </source>
</reference>
<evidence type="ECO:0000313" key="3">
    <source>
        <dbReference type="EMBL" id="SEP07816.1"/>
    </source>
</evidence>
<dbReference type="Proteomes" id="UP000198939">
    <property type="component" value="Unassembled WGS sequence"/>
</dbReference>
<dbReference type="Pfam" id="PF18739">
    <property type="entry name" value="HEPN_Apea"/>
    <property type="match status" value="1"/>
</dbReference>